<dbReference type="Gene3D" id="3.40.50.300">
    <property type="entry name" value="P-loop containing nucleotide triphosphate hydrolases"/>
    <property type="match status" value="2"/>
</dbReference>
<evidence type="ECO:0000256" key="4">
    <source>
        <dbReference type="SAM" id="Coils"/>
    </source>
</evidence>
<dbReference type="Proteomes" id="UP000521379">
    <property type="component" value="Unassembled WGS sequence"/>
</dbReference>
<dbReference type="RefSeq" id="WP_119933761.1">
    <property type="nucleotide sequence ID" value="NZ_JAAVUN010000042.1"/>
</dbReference>
<dbReference type="EMBL" id="JAAVUN010000042">
    <property type="protein sequence ID" value="NKE10718.1"/>
    <property type="molecule type" value="Genomic_DNA"/>
</dbReference>
<keyword evidence="4" id="KW-0175">Coiled coil</keyword>
<protein>
    <recommendedName>
        <fullName evidence="3">Nuclease SbcCD subunit C</fullName>
    </recommendedName>
</protein>
<dbReference type="AlphaFoldDB" id="A0A846TND0"/>
<evidence type="ECO:0000313" key="6">
    <source>
        <dbReference type="EMBL" id="NKE10718.1"/>
    </source>
</evidence>
<dbReference type="PANTHER" id="PTHR32114:SF2">
    <property type="entry name" value="ABC TRANSPORTER ABCH.3"/>
    <property type="match status" value="1"/>
</dbReference>
<evidence type="ECO:0000256" key="2">
    <source>
        <dbReference type="ARBA" id="ARBA00011322"/>
    </source>
</evidence>
<sequence>MWMMSMRDLPIRSLMLSDFRSIEGTRVLPFDAPVVLIHGSNGTGKTSVLSALELALTGAVQSMARQDDRYIAHLPYFGQAYATVRADVAEYLQAGSTGVPLTVGGTRIDGPHALNEEAAKFYAERCYLDQASLGRLLEFYQTRVGQEESALAKFVNELLGLEKLDALRAGLSDANDLRLLKKLAVGVEDAATKAKATAAQLTEQSELLAENRSELAQARAATRQAISALHPDTPDAMDDSDLVAFVQSALSDDDTQVASADAARLHQELIALGGRISALTERPSTQRIEEVRSALAVITADRQTWDATEGATVRAWEAEAQALGLELSNEPRLAVERATNLVLRDLDTASKVRAQLESVRAQLDTDRRTLDSLEVSLAEAHEYSSALVEGLTALRTIVDDSNVCPVCDRDYEEAETHSLPVHIDLKLSELTAHGQQLVDLRTERDELAARVGRTEADHSQLQSRVLPADQEETLQQRRAALVQLTAQIDEVESAVTRGADLARRVRELEQTLENLEAASSEAHHIRTELSRYAALLHVDLPLVADSFDGAWRSLLERAEAEVVRIQGAATRYRSAANESARLGSAIERESVVVQRVASLVERKNHWDGRVAEARRRQAVAREVHEAATRARTTIVQRVFTESLNDVWRSVFTRLAPNEGFIPRFGIPTATKTALDIKLETTHRTGAASGPPQMMLSAGNLNTAALSLFLALHLAVQPVVPCLVFDDPVQAMDEVHVAQFAGLIRVLAKQHGRQVVIAVHERELFDYLSLELSPAYDGDELITIELGERAKDEDEGVIRHTWTPDTAIAS</sequence>
<dbReference type="InterPro" id="IPR003395">
    <property type="entry name" value="RecF/RecN/SMC_N"/>
</dbReference>
<feature type="domain" description="RecF/RecN/SMC N-terminal" evidence="5">
    <location>
        <begin position="11"/>
        <end position="764"/>
    </location>
</feature>
<evidence type="ECO:0000259" key="5">
    <source>
        <dbReference type="Pfam" id="PF02463"/>
    </source>
</evidence>
<reference evidence="6 7" key="1">
    <citation type="submission" date="2020-02" db="EMBL/GenBank/DDBJ databases">
        <authorList>
            <person name="Sun Q."/>
        </authorList>
    </citation>
    <scope>NUCLEOTIDE SEQUENCE [LARGE SCALE GENOMIC DNA]</scope>
    <source>
        <strain evidence="6 7">YIM 13062</strain>
    </source>
</reference>
<feature type="coiled-coil region" evidence="4">
    <location>
        <begin position="437"/>
        <end position="528"/>
    </location>
</feature>
<proteinExistence type="inferred from homology"/>
<evidence type="ECO:0000256" key="3">
    <source>
        <dbReference type="ARBA" id="ARBA00013368"/>
    </source>
</evidence>
<evidence type="ECO:0000313" key="7">
    <source>
        <dbReference type="Proteomes" id="UP000521379"/>
    </source>
</evidence>
<name>A0A846TND0_9MICC</name>
<gene>
    <name evidence="6" type="ORF">GTW58_12435</name>
</gene>
<comment type="caution">
    <text evidence="6">The sequence shown here is derived from an EMBL/GenBank/DDBJ whole genome shotgun (WGS) entry which is preliminary data.</text>
</comment>
<comment type="subunit">
    <text evidence="2">Heterodimer of SbcC and SbcD.</text>
</comment>
<keyword evidence="7" id="KW-1185">Reference proteome</keyword>
<organism evidence="6 7">
    <name type="scientific">Kocuria subflava</name>
    <dbReference type="NCBI Taxonomy" id="1736139"/>
    <lineage>
        <taxon>Bacteria</taxon>
        <taxon>Bacillati</taxon>
        <taxon>Actinomycetota</taxon>
        <taxon>Actinomycetes</taxon>
        <taxon>Micrococcales</taxon>
        <taxon>Micrococcaceae</taxon>
        <taxon>Kocuria</taxon>
    </lineage>
</organism>
<comment type="similarity">
    <text evidence="1">Belongs to the SMC family. SbcC subfamily.</text>
</comment>
<evidence type="ECO:0000256" key="1">
    <source>
        <dbReference type="ARBA" id="ARBA00006930"/>
    </source>
</evidence>
<accession>A0A846TND0</accession>
<dbReference type="SUPFAM" id="SSF52540">
    <property type="entry name" value="P-loop containing nucleoside triphosphate hydrolases"/>
    <property type="match status" value="1"/>
</dbReference>
<dbReference type="PANTHER" id="PTHR32114">
    <property type="entry name" value="ABC TRANSPORTER ABCH.3"/>
    <property type="match status" value="1"/>
</dbReference>
<dbReference type="Pfam" id="PF02463">
    <property type="entry name" value="SMC_N"/>
    <property type="match status" value="1"/>
</dbReference>
<dbReference type="InterPro" id="IPR027417">
    <property type="entry name" value="P-loop_NTPase"/>
</dbReference>